<evidence type="ECO:0000256" key="5">
    <source>
        <dbReference type="RuleBase" id="RU364002"/>
    </source>
</evidence>
<evidence type="ECO:0000256" key="2">
    <source>
        <dbReference type="ARBA" id="ARBA00011806"/>
    </source>
</evidence>
<dbReference type="AlphaFoldDB" id="A0A7L2X466"/>
<comment type="caution">
    <text evidence="6">The sequence shown here is derived from an EMBL/GenBank/DDBJ whole genome shotgun (WGS) entry which is preliminary data.</text>
</comment>
<evidence type="ECO:0000256" key="1">
    <source>
        <dbReference type="ARBA" id="ARBA00008702"/>
    </source>
</evidence>
<evidence type="ECO:0000313" key="6">
    <source>
        <dbReference type="EMBL" id="NXS77164.1"/>
    </source>
</evidence>
<evidence type="ECO:0000256" key="3">
    <source>
        <dbReference type="ARBA" id="ARBA00022744"/>
    </source>
</evidence>
<dbReference type="PANTHER" id="PTHR31203:SF1">
    <property type="entry name" value="BETA-KERATIN-RELATED PROTEIN-RELATED"/>
    <property type="match status" value="1"/>
</dbReference>
<keyword evidence="4" id="KW-0007">Acetylation</keyword>
<comment type="subunit">
    <text evidence="2 5">The avian keratins (F-ker, S-ker, C-ker and B-ker) are a complex mixture of very similar polypeptides.</text>
</comment>
<gene>
    <name evidence="6" type="primary">Bkj_12</name>
    <name evidence="6" type="ORF">PANHAL_R01653</name>
</gene>
<keyword evidence="7" id="KW-1185">Reference proteome</keyword>
<feature type="non-terminal residue" evidence="6">
    <location>
        <position position="51"/>
    </location>
</feature>
<dbReference type="GO" id="GO:0005200">
    <property type="term" value="F:structural constituent of cytoskeleton"/>
    <property type="evidence" value="ECO:0007669"/>
    <property type="project" value="InterPro"/>
</dbReference>
<dbReference type="InterPro" id="IPR003461">
    <property type="entry name" value="Keratin"/>
</dbReference>
<evidence type="ECO:0000313" key="7">
    <source>
        <dbReference type="Proteomes" id="UP000580171"/>
    </source>
</evidence>
<keyword evidence="3 5" id="KW-0416">Keratin</keyword>
<feature type="non-terminal residue" evidence="6">
    <location>
        <position position="1"/>
    </location>
</feature>
<dbReference type="Proteomes" id="UP000580171">
    <property type="component" value="Unassembled WGS sequence"/>
</dbReference>
<evidence type="ECO:0000256" key="4">
    <source>
        <dbReference type="ARBA" id="ARBA00022990"/>
    </source>
</evidence>
<proteinExistence type="inferred from homology"/>
<organism evidence="6 7">
    <name type="scientific">Pandion haliaetus</name>
    <name type="common">Osprey</name>
    <name type="synonym">Falco haliaetus</name>
    <dbReference type="NCBI Taxonomy" id="56262"/>
    <lineage>
        <taxon>Eukaryota</taxon>
        <taxon>Metazoa</taxon>
        <taxon>Chordata</taxon>
        <taxon>Craniata</taxon>
        <taxon>Vertebrata</taxon>
        <taxon>Euteleostomi</taxon>
        <taxon>Archelosauria</taxon>
        <taxon>Archosauria</taxon>
        <taxon>Dinosauria</taxon>
        <taxon>Saurischia</taxon>
        <taxon>Theropoda</taxon>
        <taxon>Coelurosauria</taxon>
        <taxon>Aves</taxon>
        <taxon>Neognathae</taxon>
        <taxon>Neoaves</taxon>
        <taxon>Telluraves</taxon>
        <taxon>Accipitrimorphae</taxon>
        <taxon>Accipitriformes</taxon>
        <taxon>Pandionidae</taxon>
        <taxon>Pandion</taxon>
    </lineage>
</organism>
<dbReference type="GO" id="GO:0005882">
    <property type="term" value="C:intermediate filament"/>
    <property type="evidence" value="ECO:0007669"/>
    <property type="project" value="UniProtKB-KW"/>
</dbReference>
<dbReference type="EMBL" id="VYZV01085397">
    <property type="protein sequence ID" value="NXS77164.1"/>
    <property type="molecule type" value="Genomic_DNA"/>
</dbReference>
<comment type="similarity">
    <text evidence="1 5">Belongs to the avian keratin family.</text>
</comment>
<name>A0A7L2X466_PANHA</name>
<reference evidence="6 7" key="1">
    <citation type="submission" date="2019-09" db="EMBL/GenBank/DDBJ databases">
        <title>Bird 10,000 Genomes (B10K) Project - Family phase.</title>
        <authorList>
            <person name="Zhang G."/>
        </authorList>
    </citation>
    <scope>NUCLEOTIDE SEQUENCE [LARGE SCALE GENOMIC DNA]</scope>
    <source>
        <strain evidence="6">B10K-DU-012-58</strain>
        <tissue evidence="6">Muscle</tissue>
    </source>
</reference>
<dbReference type="Pfam" id="PF02422">
    <property type="entry name" value="Keratin"/>
    <property type="match status" value="1"/>
</dbReference>
<accession>A0A7L2X466</accession>
<protein>
    <recommendedName>
        <fullName evidence="5">Keratin</fullName>
    </recommendedName>
</protein>
<dbReference type="PANTHER" id="PTHR31203">
    <property type="entry name" value="BETA-KERATIN-RELATED PROTEIN-RELATED"/>
    <property type="match status" value="1"/>
</dbReference>
<dbReference type="OrthoDB" id="9397146at2759"/>
<sequence>MSCYRPCLPFPCGPAPLAKSCSEPCVLRCADSTTVIEPSPVVVTLPGPILT</sequence>